<proteinExistence type="predicted"/>
<evidence type="ECO:0008006" key="3">
    <source>
        <dbReference type="Google" id="ProtNLM"/>
    </source>
</evidence>
<sequence>MVLSTKLSTTDLGFIVCDRWVPKQFTQLHKQRLDIFQTHFDLYGNELDIFLNRIKWFKSQPSAGKLILTVLGLTRLSAGTIREWHNNKQGALQNEMLTDKLKPAIRSKR</sequence>
<protein>
    <recommendedName>
        <fullName evidence="3">Transposase</fullName>
    </recommendedName>
</protein>
<keyword evidence="2" id="KW-1185">Reference proteome</keyword>
<dbReference type="Proteomes" id="UP001235939">
    <property type="component" value="Chromosome 10"/>
</dbReference>
<organism evidence="1 2">
    <name type="scientific">Cordylochernes scorpioides</name>
    <dbReference type="NCBI Taxonomy" id="51811"/>
    <lineage>
        <taxon>Eukaryota</taxon>
        <taxon>Metazoa</taxon>
        <taxon>Ecdysozoa</taxon>
        <taxon>Arthropoda</taxon>
        <taxon>Chelicerata</taxon>
        <taxon>Arachnida</taxon>
        <taxon>Pseudoscorpiones</taxon>
        <taxon>Cheliferoidea</taxon>
        <taxon>Chernetidae</taxon>
        <taxon>Cordylochernes</taxon>
    </lineage>
</organism>
<dbReference type="EMBL" id="CP092872">
    <property type="protein sequence ID" value="UYV73157.1"/>
    <property type="molecule type" value="Genomic_DNA"/>
</dbReference>
<evidence type="ECO:0000313" key="1">
    <source>
        <dbReference type="EMBL" id="UYV73157.1"/>
    </source>
</evidence>
<reference evidence="1 2" key="1">
    <citation type="submission" date="2022-01" db="EMBL/GenBank/DDBJ databases">
        <title>A chromosomal length assembly of Cordylochernes scorpioides.</title>
        <authorList>
            <person name="Zeh D."/>
            <person name="Zeh J."/>
        </authorList>
    </citation>
    <scope>NUCLEOTIDE SEQUENCE [LARGE SCALE GENOMIC DNA]</scope>
    <source>
        <strain evidence="1">IN4F17</strain>
        <tissue evidence="1">Whole Body</tissue>
    </source>
</reference>
<accession>A0ABY6KZ23</accession>
<name>A0ABY6KZ23_9ARAC</name>
<gene>
    <name evidence="1" type="ORF">LAZ67_10001985</name>
</gene>
<evidence type="ECO:0000313" key="2">
    <source>
        <dbReference type="Proteomes" id="UP001235939"/>
    </source>
</evidence>